<evidence type="ECO:0000313" key="2">
    <source>
        <dbReference type="Proteomes" id="UP000054761"/>
    </source>
</evidence>
<protein>
    <recommendedName>
        <fullName evidence="3">DUF4160 domain-containing protein</fullName>
    </recommendedName>
</protein>
<keyword evidence="2" id="KW-1185">Reference proteome</keyword>
<reference evidence="1 2" key="1">
    <citation type="submission" date="2015-11" db="EMBL/GenBank/DDBJ databases">
        <title>Genomic analysis of 38 Legionella species identifies large and diverse effector repertoires.</title>
        <authorList>
            <person name="Burstein D."/>
            <person name="Amaro F."/>
            <person name="Zusman T."/>
            <person name="Lifshitz Z."/>
            <person name="Cohen O."/>
            <person name="Gilbert J.A."/>
            <person name="Pupko T."/>
            <person name="Shuman H.A."/>
            <person name="Segal G."/>
        </authorList>
    </citation>
    <scope>NUCLEOTIDE SEQUENCE [LARGE SCALE GENOMIC DNA]</scope>
    <source>
        <strain evidence="1 2">Bercovier 4</strain>
    </source>
</reference>
<proteinExistence type="predicted"/>
<gene>
    <name evidence="1" type="ORF">Lisr_2075</name>
</gene>
<dbReference type="Proteomes" id="UP000054761">
    <property type="component" value="Unassembled WGS sequence"/>
</dbReference>
<dbReference type="PATRIC" id="fig|454.4.peg.2260"/>
<dbReference type="InterPro" id="IPR025427">
    <property type="entry name" value="DUF4160"/>
</dbReference>
<dbReference type="Pfam" id="PF13711">
    <property type="entry name" value="DUF4160"/>
    <property type="match status" value="1"/>
</dbReference>
<dbReference type="STRING" id="454.Lisr_2075"/>
<dbReference type="AlphaFoldDB" id="A0A0W0VIF2"/>
<comment type="caution">
    <text evidence="1">The sequence shown here is derived from an EMBL/GenBank/DDBJ whole genome shotgun (WGS) entry which is preliminary data.</text>
</comment>
<evidence type="ECO:0000313" key="1">
    <source>
        <dbReference type="EMBL" id="KTD19513.1"/>
    </source>
</evidence>
<name>A0A0W0VIF2_9GAMM</name>
<accession>A0A0W0VIF2</accession>
<dbReference type="EMBL" id="LNYH01000112">
    <property type="protein sequence ID" value="KTD19513.1"/>
    <property type="molecule type" value="Genomic_DNA"/>
</dbReference>
<dbReference type="RefSeq" id="WP_058502385.1">
    <property type="nucleotide sequence ID" value="NZ_CAAAJA010000093.1"/>
</dbReference>
<organism evidence="1 2">
    <name type="scientific">Legionella israelensis</name>
    <dbReference type="NCBI Taxonomy" id="454"/>
    <lineage>
        <taxon>Bacteria</taxon>
        <taxon>Pseudomonadati</taxon>
        <taxon>Pseudomonadota</taxon>
        <taxon>Gammaproteobacteria</taxon>
        <taxon>Legionellales</taxon>
        <taxon>Legionellaceae</taxon>
        <taxon>Legionella</taxon>
    </lineage>
</organism>
<dbReference type="OrthoDB" id="122670at2"/>
<evidence type="ECO:0008006" key="3">
    <source>
        <dbReference type="Google" id="ProtNLM"/>
    </source>
</evidence>
<sequence length="78" mass="9409">MPTVLRIRGYRFFFYSLEGSEPPHIHIEHGDKVGKFWLEPVSLASSYGFRSHELGKLRLLVIEHKELFLEKWYEYFSY</sequence>